<dbReference type="OrthoDB" id="2019572at2759"/>
<protein>
    <submittedName>
        <fullName evidence="12">Uncharacterized protein</fullName>
    </submittedName>
</protein>
<comment type="caution">
    <text evidence="12">The sequence shown here is derived from an EMBL/GenBank/DDBJ whole genome shotgun (WGS) entry which is preliminary data.</text>
</comment>
<dbReference type="EMBL" id="SDIL01000087">
    <property type="protein sequence ID" value="RXK36788.1"/>
    <property type="molecule type" value="Genomic_DNA"/>
</dbReference>
<evidence type="ECO:0000256" key="5">
    <source>
        <dbReference type="ARBA" id="ARBA00022729"/>
    </source>
</evidence>
<comment type="cofactor">
    <cofactor evidence="1">
        <name>Cu(2+)</name>
        <dbReference type="ChEBI" id="CHEBI:29036"/>
    </cofactor>
</comment>
<comment type="similarity">
    <text evidence="11">Belongs to the polysaccharide monooxygenase AA14 family.</text>
</comment>
<dbReference type="GO" id="GO:0005576">
    <property type="term" value="C:extracellular region"/>
    <property type="evidence" value="ECO:0007669"/>
    <property type="project" value="UniProtKB-SubCell"/>
</dbReference>
<sequence length="274" mass="30486">MSLHSELLYNEKNDVDGSIACWNIGMFGLNYPGQATDTQQNWNNNKPVVPLRQSDDLTVDEWFAHGMKDYPPAPGNFMELPSGGTFDGCDLACNRFYSRLRRPDVTVPQEEYACPDLAVLHVPRGAYFTPTPNSTWLGGSALAISYTSDVDSLGPDNMTVISVNATSPWWRLTTYEIPVLPPCPPGGCLCTWNWFHTNQDHEGYGAEMYNVLYRCNVTGNTDPTVVVHSGKVPTLCEDGPCVSGPKKPMVSTLSYVITLEYTTNKISINFRRRE</sequence>
<dbReference type="InParanoid" id="A0A4Q1BGT9"/>
<evidence type="ECO:0000256" key="2">
    <source>
        <dbReference type="ARBA" id="ARBA00004613"/>
    </source>
</evidence>
<evidence type="ECO:0000313" key="13">
    <source>
        <dbReference type="Proteomes" id="UP000289152"/>
    </source>
</evidence>
<dbReference type="InterPro" id="IPR054497">
    <property type="entry name" value="LPMO_AA14"/>
</dbReference>
<keyword evidence="3" id="KW-0964">Secreted</keyword>
<keyword evidence="10" id="KW-0325">Glycoprotein</keyword>
<gene>
    <name evidence="12" type="ORF">M231_05949</name>
</gene>
<evidence type="ECO:0000256" key="9">
    <source>
        <dbReference type="ARBA" id="ARBA00023157"/>
    </source>
</evidence>
<dbReference type="GO" id="GO:0046872">
    <property type="term" value="F:metal ion binding"/>
    <property type="evidence" value="ECO:0007669"/>
    <property type="project" value="UniProtKB-KW"/>
</dbReference>
<accession>A0A4Q1BGT9</accession>
<keyword evidence="5" id="KW-0732">Signal</keyword>
<keyword evidence="6" id="KW-0560">Oxidoreductase</keyword>
<evidence type="ECO:0000256" key="7">
    <source>
        <dbReference type="ARBA" id="ARBA00023008"/>
    </source>
</evidence>
<keyword evidence="7" id="KW-0186">Copper</keyword>
<reference evidence="12 13" key="1">
    <citation type="submission" date="2016-06" db="EMBL/GenBank/DDBJ databases">
        <title>Evolution of pathogenesis and genome organization in the Tremellales.</title>
        <authorList>
            <person name="Cuomo C."/>
            <person name="Litvintseva A."/>
            <person name="Heitman J."/>
            <person name="Chen Y."/>
            <person name="Sun S."/>
            <person name="Springer D."/>
            <person name="Dromer F."/>
            <person name="Young S."/>
            <person name="Zeng Q."/>
            <person name="Chapman S."/>
            <person name="Gujja S."/>
            <person name="Saif S."/>
            <person name="Birren B."/>
        </authorList>
    </citation>
    <scope>NUCLEOTIDE SEQUENCE [LARGE SCALE GENOMIC DNA]</scope>
    <source>
        <strain evidence="12 13">ATCC 28783</strain>
    </source>
</reference>
<dbReference type="STRING" id="5217.A0A4Q1BGT9"/>
<keyword evidence="8" id="KW-0503">Monooxygenase</keyword>
<evidence type="ECO:0000256" key="8">
    <source>
        <dbReference type="ARBA" id="ARBA00023033"/>
    </source>
</evidence>
<keyword evidence="9" id="KW-1015">Disulfide bond</keyword>
<dbReference type="Proteomes" id="UP000289152">
    <property type="component" value="Unassembled WGS sequence"/>
</dbReference>
<evidence type="ECO:0000256" key="1">
    <source>
        <dbReference type="ARBA" id="ARBA00001973"/>
    </source>
</evidence>
<keyword evidence="13" id="KW-1185">Reference proteome</keyword>
<evidence type="ECO:0000256" key="10">
    <source>
        <dbReference type="ARBA" id="ARBA00023180"/>
    </source>
</evidence>
<evidence type="ECO:0000256" key="6">
    <source>
        <dbReference type="ARBA" id="ARBA00023002"/>
    </source>
</evidence>
<evidence type="ECO:0000256" key="11">
    <source>
        <dbReference type="ARBA" id="ARBA00046340"/>
    </source>
</evidence>
<dbReference type="AlphaFoldDB" id="A0A4Q1BGT9"/>
<dbReference type="Pfam" id="PF22810">
    <property type="entry name" value="LPMO_AA14"/>
    <property type="match status" value="1"/>
</dbReference>
<dbReference type="VEuPathDB" id="FungiDB:TREMEDRAFT_59670"/>
<organism evidence="12 13">
    <name type="scientific">Tremella mesenterica</name>
    <name type="common">Jelly fungus</name>
    <dbReference type="NCBI Taxonomy" id="5217"/>
    <lineage>
        <taxon>Eukaryota</taxon>
        <taxon>Fungi</taxon>
        <taxon>Dikarya</taxon>
        <taxon>Basidiomycota</taxon>
        <taxon>Agaricomycotina</taxon>
        <taxon>Tremellomycetes</taxon>
        <taxon>Tremellales</taxon>
        <taxon>Tremellaceae</taxon>
        <taxon>Tremella</taxon>
    </lineage>
</organism>
<evidence type="ECO:0000256" key="4">
    <source>
        <dbReference type="ARBA" id="ARBA00022723"/>
    </source>
</evidence>
<evidence type="ECO:0000256" key="3">
    <source>
        <dbReference type="ARBA" id="ARBA00022525"/>
    </source>
</evidence>
<keyword evidence="4" id="KW-0479">Metal-binding</keyword>
<dbReference type="GO" id="GO:0004497">
    <property type="term" value="F:monooxygenase activity"/>
    <property type="evidence" value="ECO:0007669"/>
    <property type="project" value="UniProtKB-KW"/>
</dbReference>
<comment type="subcellular location">
    <subcellularLocation>
        <location evidence="2">Secreted</location>
    </subcellularLocation>
</comment>
<name>A0A4Q1BGT9_TREME</name>
<proteinExistence type="inferred from homology"/>
<evidence type="ECO:0000313" key="12">
    <source>
        <dbReference type="EMBL" id="RXK36788.1"/>
    </source>
</evidence>